<gene>
    <name evidence="1" type="ORF">WH95_03290</name>
</gene>
<dbReference type="AlphaFoldDB" id="A0A0M2R915"/>
<reference evidence="1 2" key="1">
    <citation type="submission" date="2015-03" db="EMBL/GenBank/DDBJ databases">
        <title>Genome sequence of Kiloniella sp. P1-1, isolated from the gut microflora of Pacific white shrimp, Penaeus vannamei.</title>
        <authorList>
            <person name="Shao Z."/>
            <person name="Wang L."/>
            <person name="Li X."/>
        </authorList>
    </citation>
    <scope>NUCLEOTIDE SEQUENCE [LARGE SCALE GENOMIC DNA]</scope>
    <source>
        <strain evidence="1 2">P1-1</strain>
    </source>
</reference>
<evidence type="ECO:0000313" key="1">
    <source>
        <dbReference type="EMBL" id="KKJ78337.1"/>
    </source>
</evidence>
<dbReference type="RefSeq" id="WP_046502823.1">
    <property type="nucleotide sequence ID" value="NZ_CBDDLU010000016.1"/>
</dbReference>
<keyword evidence="2" id="KW-1185">Reference proteome</keyword>
<dbReference type="STRING" id="1549748.WH95_03290"/>
<comment type="caution">
    <text evidence="1">The sequence shown here is derived from an EMBL/GenBank/DDBJ whole genome shotgun (WGS) entry which is preliminary data.</text>
</comment>
<evidence type="ECO:0000313" key="2">
    <source>
        <dbReference type="Proteomes" id="UP000034491"/>
    </source>
</evidence>
<organism evidence="1 2">
    <name type="scientific">Kiloniella litopenaei</name>
    <dbReference type="NCBI Taxonomy" id="1549748"/>
    <lineage>
        <taxon>Bacteria</taxon>
        <taxon>Pseudomonadati</taxon>
        <taxon>Pseudomonadota</taxon>
        <taxon>Alphaproteobacteria</taxon>
        <taxon>Rhodospirillales</taxon>
        <taxon>Kiloniellaceae</taxon>
        <taxon>Kiloniella</taxon>
    </lineage>
</organism>
<dbReference type="EMBL" id="LANI01000002">
    <property type="protein sequence ID" value="KKJ78337.1"/>
    <property type="molecule type" value="Genomic_DNA"/>
</dbReference>
<sequence length="76" mass="8577">MTKKGKSATVWRQPDGEPLSCLEKIKVLNENLEEIRELSQDALEDAVLMGGDENQLREVLRAIVDDLVNPYASKKH</sequence>
<proteinExistence type="predicted"/>
<accession>A0A0M2R915</accession>
<dbReference type="OrthoDB" id="7376091at2"/>
<protein>
    <submittedName>
        <fullName evidence="1">Uncharacterized protein</fullName>
    </submittedName>
</protein>
<dbReference type="Proteomes" id="UP000034491">
    <property type="component" value="Unassembled WGS sequence"/>
</dbReference>
<dbReference type="PATRIC" id="fig|1549748.8.peg.1258"/>
<name>A0A0M2R915_9PROT</name>